<dbReference type="EMBL" id="FRCA01000006">
    <property type="protein sequence ID" value="SHM20962.1"/>
    <property type="molecule type" value="Genomic_DNA"/>
</dbReference>
<evidence type="ECO:0000256" key="1">
    <source>
        <dbReference type="SAM" id="MobiDB-lite"/>
    </source>
</evidence>
<dbReference type="InterPro" id="IPR013783">
    <property type="entry name" value="Ig-like_fold"/>
</dbReference>
<organism evidence="3 4">
    <name type="scientific">Halomonas cupida</name>
    <dbReference type="NCBI Taxonomy" id="44933"/>
    <lineage>
        <taxon>Bacteria</taxon>
        <taxon>Pseudomonadati</taxon>
        <taxon>Pseudomonadota</taxon>
        <taxon>Gammaproteobacteria</taxon>
        <taxon>Oceanospirillales</taxon>
        <taxon>Halomonadaceae</taxon>
        <taxon>Halomonas</taxon>
    </lineage>
</organism>
<evidence type="ECO:0000313" key="3">
    <source>
        <dbReference type="EMBL" id="SHM20962.1"/>
    </source>
</evidence>
<evidence type="ECO:0000313" key="4">
    <source>
        <dbReference type="Proteomes" id="UP000184123"/>
    </source>
</evidence>
<evidence type="ECO:0000259" key="2">
    <source>
        <dbReference type="Pfam" id="PF22783"/>
    </source>
</evidence>
<dbReference type="NCBIfam" id="NF033510">
    <property type="entry name" value="Ca_tandemer"/>
    <property type="match status" value="4"/>
</dbReference>
<dbReference type="AlphaFoldDB" id="A0A1M7GX31"/>
<dbReference type="NCBIfam" id="NF033677">
    <property type="entry name" value="biofilm_BapA_N"/>
    <property type="match status" value="1"/>
</dbReference>
<protein>
    <recommendedName>
        <fullName evidence="2">Biofilm-associated protein BapA-like prefix-like domain-containing protein</fullName>
    </recommendedName>
</protein>
<dbReference type="OrthoDB" id="8481600at2"/>
<proteinExistence type="predicted"/>
<sequence length="583" mass="61231">MERKIEIISREQHAHQVIEPDASIHLDITESSVVYLPGNHADIMSYSRMGDDLVIQMKGGGIIRCARFFEEDEKGNHSELVFGESEDDSRPVVHVIFQDLVSAGQSDAVELLGNVELLSSIDPLLYSDDDGGILAPLLGAGMAAALLGGVVAADESHDHGKRDRENHHDDREGPSIVIHPVTGDDVIVREDISGGVTIEGSSSEPTGCKVVITVNSSEFSTTTDRNGNWSVEVPTDTWNGIEGDIIVVAVVTDESGNTAQDDRTVKVNTDIDEVHVFINPVTGDDVVNVSEAVAGVTLEGTSSAQGAGCEVVVRIGGEEFKTQTDENGNWSVDVPAQVWNGLDGETDIVVVMTNETGNTAEAERTIIVETSGPHIIVNPITGDDIIDTDEAMGGVIIDGSTTPDAEVVVVVDGKEFPTTADGGGKWAVEVPEDVLDDAAGIDSIIVEVTEADGDTATIDHPVTIVTGDIAISVNPVTGDDVINATEAADSVSVDGTSSESSGCEVVVRIGRVELKTLTDEGGNWSVEVPAEVWNGIDSETDIVAIVTNESGNTAETERKVTVETSTPTVTIAPVAGDDLINAA</sequence>
<feature type="region of interest" description="Disordered" evidence="1">
    <location>
        <begin position="155"/>
        <end position="176"/>
    </location>
</feature>
<name>A0A1M7GX31_9GAMM</name>
<gene>
    <name evidence="3" type="ORF">SAMN05660971_02411</name>
</gene>
<dbReference type="Proteomes" id="UP000184123">
    <property type="component" value="Unassembled WGS sequence"/>
</dbReference>
<reference evidence="3 4" key="1">
    <citation type="submission" date="2016-11" db="EMBL/GenBank/DDBJ databases">
        <authorList>
            <person name="Jaros S."/>
            <person name="Januszkiewicz K."/>
            <person name="Wedrychowicz H."/>
        </authorList>
    </citation>
    <scope>NUCLEOTIDE SEQUENCE [LARGE SCALE GENOMIC DNA]</scope>
    <source>
        <strain evidence="3 4">DSM 4740</strain>
    </source>
</reference>
<accession>A0A1M7GX31</accession>
<dbReference type="Gene3D" id="2.60.40.10">
    <property type="entry name" value="Immunoglobulins"/>
    <property type="match status" value="4"/>
</dbReference>
<dbReference type="RefSeq" id="WP_143166298.1">
    <property type="nucleotide sequence ID" value="NZ_FRCA01000006.1"/>
</dbReference>
<dbReference type="STRING" id="44933.SAMN05660971_02411"/>
<feature type="non-terminal residue" evidence="3">
    <location>
        <position position="583"/>
    </location>
</feature>
<feature type="domain" description="Biofilm-associated protein BapA-like prefix-like" evidence="2">
    <location>
        <begin position="3"/>
        <end position="134"/>
    </location>
</feature>
<feature type="compositionally biased region" description="Basic and acidic residues" evidence="1">
    <location>
        <begin position="155"/>
        <end position="173"/>
    </location>
</feature>
<dbReference type="Pfam" id="PF22783">
    <property type="entry name" value="BapA_N"/>
    <property type="match status" value="1"/>
</dbReference>
<dbReference type="InterPro" id="IPR048051">
    <property type="entry name" value="BapA-like_prefix-like"/>
</dbReference>